<reference evidence="4" key="1">
    <citation type="submission" date="2021-10" db="EMBL/GenBank/DDBJ databases">
        <title>Anaerobic single-cell dispensing facilitates the cultivation of human gut bacteria.</title>
        <authorList>
            <person name="Afrizal A."/>
        </authorList>
    </citation>
    <scope>NUCLEOTIDE SEQUENCE</scope>
    <source>
        <strain evidence="4">CLA-AA-H250</strain>
    </source>
</reference>
<dbReference type="InterPro" id="IPR009057">
    <property type="entry name" value="Homeodomain-like_sf"/>
</dbReference>
<dbReference type="InterPro" id="IPR001647">
    <property type="entry name" value="HTH_TetR"/>
</dbReference>
<dbReference type="EMBL" id="JAJEQC010000005">
    <property type="protein sequence ID" value="MCC2136754.1"/>
    <property type="molecule type" value="Genomic_DNA"/>
</dbReference>
<proteinExistence type="predicted"/>
<keyword evidence="5" id="KW-1185">Reference proteome</keyword>
<gene>
    <name evidence="4" type="ORF">LKD31_06955</name>
</gene>
<sequence>MANRNEKEASRKRILSTCVRLFLEQGFKHTPPKQILTEADVSAGTFYNLYRTKAGVLTELTEFMFQNQFTIAGQIVQGETDPVKLYAVETAIQLTLAELNENLRQIYVEAYTLPENLEIIHRMTAEMLHRIFGAYMPGYSVSDFYESDIGSAAIMRGYMARPCDVYFTLERKLERFLQLTLRIYCVPEEKQREVMALIASLDIRAIANEVMQKLFAALEMHYEFTLGEEAKQI</sequence>
<accession>A0AAE3AHH8</accession>
<evidence type="ECO:0000256" key="1">
    <source>
        <dbReference type="ARBA" id="ARBA00023125"/>
    </source>
</evidence>
<evidence type="ECO:0000313" key="5">
    <source>
        <dbReference type="Proteomes" id="UP001199424"/>
    </source>
</evidence>
<dbReference type="SUPFAM" id="SSF46689">
    <property type="entry name" value="Homeodomain-like"/>
    <property type="match status" value="1"/>
</dbReference>
<dbReference type="Proteomes" id="UP001199424">
    <property type="component" value="Unassembled WGS sequence"/>
</dbReference>
<feature type="domain" description="HTH tetR-type" evidence="3">
    <location>
        <begin position="8"/>
        <end position="68"/>
    </location>
</feature>
<dbReference type="RefSeq" id="WP_308449133.1">
    <property type="nucleotide sequence ID" value="NZ_JAJEQC010000005.1"/>
</dbReference>
<dbReference type="Gene3D" id="1.10.357.10">
    <property type="entry name" value="Tetracycline Repressor, domain 2"/>
    <property type="match status" value="1"/>
</dbReference>
<dbReference type="Pfam" id="PF00440">
    <property type="entry name" value="TetR_N"/>
    <property type="match status" value="1"/>
</dbReference>
<feature type="DNA-binding region" description="H-T-H motif" evidence="2">
    <location>
        <begin position="31"/>
        <end position="50"/>
    </location>
</feature>
<comment type="caution">
    <text evidence="4">The sequence shown here is derived from an EMBL/GenBank/DDBJ whole genome shotgun (WGS) entry which is preliminary data.</text>
</comment>
<name>A0AAE3AHH8_9FIRM</name>
<evidence type="ECO:0000313" key="4">
    <source>
        <dbReference type="EMBL" id="MCC2136754.1"/>
    </source>
</evidence>
<dbReference type="GO" id="GO:0003677">
    <property type="term" value="F:DNA binding"/>
    <property type="evidence" value="ECO:0007669"/>
    <property type="project" value="UniProtKB-UniRule"/>
</dbReference>
<evidence type="ECO:0000256" key="2">
    <source>
        <dbReference type="PROSITE-ProRule" id="PRU00335"/>
    </source>
</evidence>
<dbReference type="PROSITE" id="PS50977">
    <property type="entry name" value="HTH_TETR_2"/>
    <property type="match status" value="1"/>
</dbReference>
<evidence type="ECO:0000259" key="3">
    <source>
        <dbReference type="PROSITE" id="PS50977"/>
    </source>
</evidence>
<organism evidence="4 5">
    <name type="scientific">Hominenteromicrobium mulieris</name>
    <dbReference type="NCBI Taxonomy" id="2885357"/>
    <lineage>
        <taxon>Bacteria</taxon>
        <taxon>Bacillati</taxon>
        <taxon>Bacillota</taxon>
        <taxon>Clostridia</taxon>
        <taxon>Eubacteriales</taxon>
        <taxon>Oscillospiraceae</taxon>
        <taxon>Hominenteromicrobium</taxon>
    </lineage>
</organism>
<dbReference type="AlphaFoldDB" id="A0AAE3AHH8"/>
<keyword evidence="1 2" id="KW-0238">DNA-binding</keyword>
<protein>
    <submittedName>
        <fullName evidence="4">TetR/AcrR family transcriptional regulator</fullName>
    </submittedName>
</protein>